<dbReference type="AlphaFoldDB" id="A0A4Q2RB66"/>
<reference evidence="2 3" key="2">
    <citation type="submission" date="2019-02" db="EMBL/GenBank/DDBJ databases">
        <title>'Lichenibacterium ramalinii' gen. nov. sp. nov., 'Lichenibacterium minor' gen. nov. sp. nov.</title>
        <authorList>
            <person name="Pankratov T."/>
        </authorList>
    </citation>
    <scope>NUCLEOTIDE SEQUENCE [LARGE SCALE GENOMIC DNA]</scope>
    <source>
        <strain evidence="2 3">RmlP001</strain>
    </source>
</reference>
<accession>A0A4Q2RB66</accession>
<feature type="chain" id="PRO_5020844355" evidence="1">
    <location>
        <begin position="25"/>
        <end position="61"/>
    </location>
</feature>
<name>A0A4Q2RB66_9HYPH</name>
<evidence type="ECO:0000313" key="2">
    <source>
        <dbReference type="EMBL" id="RYB03249.1"/>
    </source>
</evidence>
<dbReference type="PROSITE" id="PS51257">
    <property type="entry name" value="PROKAR_LIPOPROTEIN"/>
    <property type="match status" value="1"/>
</dbReference>
<reference evidence="2 3" key="1">
    <citation type="submission" date="2018-09" db="EMBL/GenBank/DDBJ databases">
        <authorList>
            <person name="Grouzdev D.S."/>
            <person name="Krutkina M.S."/>
        </authorList>
    </citation>
    <scope>NUCLEOTIDE SEQUENCE [LARGE SCALE GENOMIC DNA]</scope>
    <source>
        <strain evidence="2 3">RmlP001</strain>
    </source>
</reference>
<protein>
    <submittedName>
        <fullName evidence="2">Uncharacterized protein</fullName>
    </submittedName>
</protein>
<organism evidence="2 3">
    <name type="scientific">Lichenibacterium ramalinae</name>
    <dbReference type="NCBI Taxonomy" id="2316527"/>
    <lineage>
        <taxon>Bacteria</taxon>
        <taxon>Pseudomonadati</taxon>
        <taxon>Pseudomonadota</taxon>
        <taxon>Alphaproteobacteria</taxon>
        <taxon>Hyphomicrobiales</taxon>
        <taxon>Lichenihabitantaceae</taxon>
        <taxon>Lichenibacterium</taxon>
    </lineage>
</organism>
<dbReference type="EMBL" id="QYBC01000015">
    <property type="protein sequence ID" value="RYB03249.1"/>
    <property type="molecule type" value="Genomic_DNA"/>
</dbReference>
<evidence type="ECO:0000256" key="1">
    <source>
        <dbReference type="SAM" id="SignalP"/>
    </source>
</evidence>
<feature type="signal peptide" evidence="1">
    <location>
        <begin position="1"/>
        <end position="24"/>
    </location>
</feature>
<dbReference type="Proteomes" id="UP000289411">
    <property type="component" value="Unassembled WGS sequence"/>
</dbReference>
<proteinExistence type="predicted"/>
<gene>
    <name evidence="2" type="ORF">D3272_17650</name>
</gene>
<sequence length="61" mass="6173">MLRLPLPFLALLALATGGCSPAPAPATFGIPTATLAPIRLATCPERVPAAAAATHCPQEPR</sequence>
<keyword evidence="3" id="KW-1185">Reference proteome</keyword>
<evidence type="ECO:0000313" key="3">
    <source>
        <dbReference type="Proteomes" id="UP000289411"/>
    </source>
</evidence>
<keyword evidence="1" id="KW-0732">Signal</keyword>
<comment type="caution">
    <text evidence="2">The sequence shown here is derived from an EMBL/GenBank/DDBJ whole genome shotgun (WGS) entry which is preliminary data.</text>
</comment>